<evidence type="ECO:0000313" key="3">
    <source>
        <dbReference type="Proteomes" id="UP001469553"/>
    </source>
</evidence>
<accession>A0ABV0YJB2</accession>
<evidence type="ECO:0000256" key="1">
    <source>
        <dbReference type="SAM" id="SignalP"/>
    </source>
</evidence>
<sequence>MNECVHGCLFCLFLCRPAMDWRPVQGENSKLEQRKSQNDINALSSQRLNLTFFRVKLSGPGESKPSWLQHHEICSGLYLVSESFIRKADNRTEQTPEIHLVWERNLIKPGSDS</sequence>
<evidence type="ECO:0000313" key="2">
    <source>
        <dbReference type="EMBL" id="MEQ2293923.1"/>
    </source>
</evidence>
<keyword evidence="3" id="KW-1185">Reference proteome</keyword>
<dbReference type="EMBL" id="JAHRIP010035291">
    <property type="protein sequence ID" value="MEQ2293923.1"/>
    <property type="molecule type" value="Genomic_DNA"/>
</dbReference>
<gene>
    <name evidence="2" type="ORF">AMECASPLE_038429</name>
</gene>
<dbReference type="Proteomes" id="UP001469553">
    <property type="component" value="Unassembled WGS sequence"/>
</dbReference>
<feature type="chain" id="PRO_5045963910" evidence="1">
    <location>
        <begin position="27"/>
        <end position="113"/>
    </location>
</feature>
<keyword evidence="1" id="KW-0732">Signal</keyword>
<name>A0ABV0YJB2_9TELE</name>
<reference evidence="2 3" key="1">
    <citation type="submission" date="2021-06" db="EMBL/GenBank/DDBJ databases">
        <authorList>
            <person name="Palmer J.M."/>
        </authorList>
    </citation>
    <scope>NUCLEOTIDE SEQUENCE [LARGE SCALE GENOMIC DNA]</scope>
    <source>
        <strain evidence="2 3">AS_MEX2019</strain>
        <tissue evidence="2">Muscle</tissue>
    </source>
</reference>
<protein>
    <submittedName>
        <fullName evidence="2">Uncharacterized protein</fullName>
    </submittedName>
</protein>
<organism evidence="2 3">
    <name type="scientific">Ameca splendens</name>
    <dbReference type="NCBI Taxonomy" id="208324"/>
    <lineage>
        <taxon>Eukaryota</taxon>
        <taxon>Metazoa</taxon>
        <taxon>Chordata</taxon>
        <taxon>Craniata</taxon>
        <taxon>Vertebrata</taxon>
        <taxon>Euteleostomi</taxon>
        <taxon>Actinopterygii</taxon>
        <taxon>Neopterygii</taxon>
        <taxon>Teleostei</taxon>
        <taxon>Neoteleostei</taxon>
        <taxon>Acanthomorphata</taxon>
        <taxon>Ovalentaria</taxon>
        <taxon>Atherinomorphae</taxon>
        <taxon>Cyprinodontiformes</taxon>
        <taxon>Goodeidae</taxon>
        <taxon>Ameca</taxon>
    </lineage>
</organism>
<proteinExistence type="predicted"/>
<comment type="caution">
    <text evidence="2">The sequence shown here is derived from an EMBL/GenBank/DDBJ whole genome shotgun (WGS) entry which is preliminary data.</text>
</comment>
<feature type="signal peptide" evidence="1">
    <location>
        <begin position="1"/>
        <end position="26"/>
    </location>
</feature>